<keyword evidence="6" id="KW-1185">Reference proteome</keyword>
<evidence type="ECO:0000256" key="1">
    <source>
        <dbReference type="ARBA" id="ARBA00022729"/>
    </source>
</evidence>
<feature type="domain" description="PIF1/LRR1 pleckstrin homology" evidence="4">
    <location>
        <begin position="17"/>
        <end position="130"/>
    </location>
</feature>
<dbReference type="InterPro" id="IPR057437">
    <property type="entry name" value="PIF1/LRR1_PH"/>
</dbReference>
<proteinExistence type="predicted"/>
<feature type="region of interest" description="Disordered" evidence="3">
    <location>
        <begin position="120"/>
        <end position="184"/>
    </location>
</feature>
<evidence type="ECO:0000313" key="6">
    <source>
        <dbReference type="Proteomes" id="UP000198287"/>
    </source>
</evidence>
<dbReference type="PANTHER" id="PTHR24373:SF370">
    <property type="entry name" value="FISH-LIPS, ISOFORM E"/>
    <property type="match status" value="1"/>
</dbReference>
<dbReference type="SUPFAM" id="SSF52058">
    <property type="entry name" value="L domain-like"/>
    <property type="match status" value="1"/>
</dbReference>
<dbReference type="InterPro" id="IPR001611">
    <property type="entry name" value="Leu-rich_rpt"/>
</dbReference>
<feature type="compositionally biased region" description="Polar residues" evidence="3">
    <location>
        <begin position="207"/>
        <end position="222"/>
    </location>
</feature>
<accession>A0A226F035</accession>
<dbReference type="PROSITE" id="PS51450">
    <property type="entry name" value="LRR"/>
    <property type="match status" value="2"/>
</dbReference>
<reference evidence="5 6" key="1">
    <citation type="submission" date="2015-12" db="EMBL/GenBank/DDBJ databases">
        <title>The genome of Folsomia candida.</title>
        <authorList>
            <person name="Faddeeva A."/>
            <person name="Derks M.F."/>
            <person name="Anvar Y."/>
            <person name="Smit S."/>
            <person name="Van Straalen N."/>
            <person name="Roelofs D."/>
        </authorList>
    </citation>
    <scope>NUCLEOTIDE SEQUENCE [LARGE SCALE GENOMIC DNA]</scope>
    <source>
        <strain evidence="5 6">VU population</strain>
        <tissue evidence="5">Whole body</tissue>
    </source>
</reference>
<dbReference type="Gene3D" id="3.80.10.10">
    <property type="entry name" value="Ribonuclease Inhibitor"/>
    <property type="match status" value="1"/>
</dbReference>
<dbReference type="OMA" id="MITIETN"/>
<keyword evidence="2" id="KW-0539">Nucleus</keyword>
<evidence type="ECO:0000256" key="2">
    <source>
        <dbReference type="ARBA" id="ARBA00023242"/>
    </source>
</evidence>
<evidence type="ECO:0000256" key="3">
    <source>
        <dbReference type="SAM" id="MobiDB-lite"/>
    </source>
</evidence>
<feature type="compositionally biased region" description="Low complexity" evidence="3">
    <location>
        <begin position="146"/>
        <end position="160"/>
    </location>
</feature>
<dbReference type="EMBL" id="LNIX01000001">
    <property type="protein sequence ID" value="OXA63173.1"/>
    <property type="molecule type" value="Genomic_DNA"/>
</dbReference>
<feature type="region of interest" description="Disordered" evidence="3">
    <location>
        <begin position="205"/>
        <end position="225"/>
    </location>
</feature>
<dbReference type="GO" id="GO:0005615">
    <property type="term" value="C:extracellular space"/>
    <property type="evidence" value="ECO:0007669"/>
    <property type="project" value="TreeGrafter"/>
</dbReference>
<feature type="compositionally biased region" description="Low complexity" evidence="3">
    <location>
        <begin position="123"/>
        <end position="134"/>
    </location>
</feature>
<sequence length="569" mass="63091">MEEGDAQPPRPVEQIVVATVQLVNHVAESAGLNGRLTPKPLQAMLKFRNRSQGRASFLQVSTRKDTLCPKFDVDSIRNIRSTLLEQGMITIETNQMSILVKDGKPQELQSLLSAINLAKSQQTNSTSANNTSLSTKDKNDQTACGSSRPRSSEISIPLSRCQNNMSPQSDKVGRKSATISTPTGVGVERCRGLSIIPKKILDKYSNTKKSMSPPSSVTSDTSGRVAGPLRQSILNFQSLTPEQKEAADQRRSTLSVNPAVKRVRSPSPPSKEKKATLKKALSTKGIKFVYKIDSKIKYLQGFSEFTTNLSINNISMKKLDSRLLALQHLRHLDLANNSLTNVDPLRQLNSTLDSLKLSHNQISTLDPRLRFSWSKLTILDLSHNILKMLPDSFVFLNQLRMLDVSHNSLLVLPFNIHLLRGLRTLLANDNQLQFAPDPMSSGIVSLEKVDLSNNPKMVISPPANVISTGWGSTNDNVPSLMELCAAVVLADVPNRQEWSFGNWPQGVMPLSLTEYLYRAKRCGRCRAQVTRYVYKDYMGYGRSLAQQITADGPQIRMRSVFCPHHISSS</sequence>
<dbReference type="InterPro" id="IPR050328">
    <property type="entry name" value="Dev_Immune_Receptor"/>
</dbReference>
<dbReference type="OrthoDB" id="1394818at2759"/>
<dbReference type="Proteomes" id="UP000198287">
    <property type="component" value="Unassembled WGS sequence"/>
</dbReference>
<dbReference type="GO" id="GO:0031012">
    <property type="term" value="C:extracellular matrix"/>
    <property type="evidence" value="ECO:0007669"/>
    <property type="project" value="TreeGrafter"/>
</dbReference>
<dbReference type="PANTHER" id="PTHR24373">
    <property type="entry name" value="SLIT RELATED LEUCINE-RICH REPEAT NEURONAL PROTEIN"/>
    <property type="match status" value="1"/>
</dbReference>
<dbReference type="InterPro" id="IPR032675">
    <property type="entry name" value="LRR_dom_sf"/>
</dbReference>
<evidence type="ECO:0000259" key="4">
    <source>
        <dbReference type="Pfam" id="PF25344"/>
    </source>
</evidence>
<name>A0A226F035_FOLCA</name>
<dbReference type="Pfam" id="PF00560">
    <property type="entry name" value="LRR_1"/>
    <property type="match status" value="1"/>
</dbReference>
<evidence type="ECO:0000313" key="5">
    <source>
        <dbReference type="EMBL" id="OXA63173.1"/>
    </source>
</evidence>
<gene>
    <name evidence="5" type="ORF">Fcan01_03196</name>
</gene>
<comment type="caution">
    <text evidence="5">The sequence shown here is derived from an EMBL/GenBank/DDBJ whole genome shotgun (WGS) entry which is preliminary data.</text>
</comment>
<feature type="region of interest" description="Disordered" evidence="3">
    <location>
        <begin position="240"/>
        <end position="277"/>
    </location>
</feature>
<dbReference type="STRING" id="158441.A0A226F035"/>
<dbReference type="Pfam" id="PF25344">
    <property type="entry name" value="PH_LRR1"/>
    <property type="match status" value="1"/>
</dbReference>
<protein>
    <submittedName>
        <fullName evidence="5">Protein lap1</fullName>
    </submittedName>
</protein>
<dbReference type="PRINTS" id="PR00019">
    <property type="entry name" value="LEURICHRPT"/>
</dbReference>
<organism evidence="5 6">
    <name type="scientific">Folsomia candida</name>
    <name type="common">Springtail</name>
    <dbReference type="NCBI Taxonomy" id="158441"/>
    <lineage>
        <taxon>Eukaryota</taxon>
        <taxon>Metazoa</taxon>
        <taxon>Ecdysozoa</taxon>
        <taxon>Arthropoda</taxon>
        <taxon>Hexapoda</taxon>
        <taxon>Collembola</taxon>
        <taxon>Entomobryomorpha</taxon>
        <taxon>Isotomoidea</taxon>
        <taxon>Isotomidae</taxon>
        <taxon>Proisotominae</taxon>
        <taxon>Folsomia</taxon>
    </lineage>
</organism>
<dbReference type="Pfam" id="PF13855">
    <property type="entry name" value="LRR_8"/>
    <property type="match status" value="1"/>
</dbReference>
<feature type="compositionally biased region" description="Basic and acidic residues" evidence="3">
    <location>
        <begin position="242"/>
        <end position="251"/>
    </location>
</feature>
<keyword evidence="1" id="KW-0732">Signal</keyword>
<dbReference type="AlphaFoldDB" id="A0A226F035"/>